<keyword evidence="4" id="KW-1185">Reference proteome</keyword>
<dbReference type="RefSeq" id="WP_188451949.1">
    <property type="nucleotide sequence ID" value="NZ_BMFS01000006.1"/>
</dbReference>
<protein>
    <recommendedName>
        <fullName evidence="5">Cytochrome c-type biogenesis protein CcmH</fullName>
    </recommendedName>
</protein>
<evidence type="ECO:0008006" key="5">
    <source>
        <dbReference type="Google" id="ProtNLM"/>
    </source>
</evidence>
<dbReference type="PANTHER" id="PTHR47870:SF1">
    <property type="entry name" value="CYTOCHROME C-TYPE BIOGENESIS PROTEIN CCMH"/>
    <property type="match status" value="1"/>
</dbReference>
<gene>
    <name evidence="3" type="ORF">GCM10007420_14910</name>
</gene>
<dbReference type="InterPro" id="IPR011990">
    <property type="entry name" value="TPR-like_helical_dom_sf"/>
</dbReference>
<dbReference type="Gene3D" id="1.25.40.10">
    <property type="entry name" value="Tetratricopeptide repeat domain"/>
    <property type="match status" value="2"/>
</dbReference>
<sequence>MIALTLIIAALGVGVAMWIASPLAKGAGSPVHRLVAFGVMAVLAVGALGVYLAGGQPGLPGQPYADTEARLAAIAPEDLTGEEQEERLRAIVRREPGNPEALAMLGRFLAFDGRYLEAIAMLERSVRVQEDARVLSDLGQALVNLNEGTVTPEAGRAFAAAMELDDSLPEPAFFMGAAAYDAGDREAALQYWAGIAGRLPADDPFRQAIAVRAADLLSRPAGGPQAIDPDVLDPDESPEAMVSRMVAGLEAGLEADPGDLTRWMVLARVRAVLEDREGARAAIAEARARAGDDAGIGAILDALERAGGLEPETEGEEE</sequence>
<reference evidence="4" key="1">
    <citation type="journal article" date="2019" name="Int. J. Syst. Evol. Microbiol.">
        <title>The Global Catalogue of Microorganisms (GCM) 10K type strain sequencing project: providing services to taxonomists for standard genome sequencing and annotation.</title>
        <authorList>
            <consortium name="The Broad Institute Genomics Platform"/>
            <consortium name="The Broad Institute Genome Sequencing Center for Infectious Disease"/>
            <person name="Wu L."/>
            <person name="Ma J."/>
        </authorList>
    </citation>
    <scope>NUCLEOTIDE SEQUENCE [LARGE SCALE GENOMIC DNA]</scope>
    <source>
        <strain evidence="4">CGMCC 1.12766</strain>
    </source>
</reference>
<dbReference type="SUPFAM" id="SSF48452">
    <property type="entry name" value="TPR-like"/>
    <property type="match status" value="1"/>
</dbReference>
<comment type="caution">
    <text evidence="3">The sequence shown here is derived from an EMBL/GenBank/DDBJ whole genome shotgun (WGS) entry which is preliminary data.</text>
</comment>
<dbReference type="PANTHER" id="PTHR47870">
    <property type="entry name" value="CYTOCHROME C-TYPE BIOGENESIS PROTEIN CCMH"/>
    <property type="match status" value="1"/>
</dbReference>
<keyword evidence="2" id="KW-0472">Membrane</keyword>
<accession>A0ABQ1XQK0</accession>
<organism evidence="3 4">
    <name type="scientific">Glycocaulis albus</name>
    <dbReference type="NCBI Taxonomy" id="1382801"/>
    <lineage>
        <taxon>Bacteria</taxon>
        <taxon>Pseudomonadati</taxon>
        <taxon>Pseudomonadota</taxon>
        <taxon>Alphaproteobacteria</taxon>
        <taxon>Maricaulales</taxon>
        <taxon>Maricaulaceae</taxon>
        <taxon>Glycocaulis</taxon>
    </lineage>
</organism>
<feature type="transmembrane region" description="Helical" evidence="2">
    <location>
        <begin position="36"/>
        <end position="54"/>
    </location>
</feature>
<keyword evidence="1" id="KW-0201">Cytochrome c-type biogenesis</keyword>
<name>A0ABQ1XQK0_9PROT</name>
<evidence type="ECO:0000256" key="1">
    <source>
        <dbReference type="ARBA" id="ARBA00022748"/>
    </source>
</evidence>
<keyword evidence="2" id="KW-0812">Transmembrane</keyword>
<keyword evidence="2" id="KW-1133">Transmembrane helix</keyword>
<evidence type="ECO:0000313" key="4">
    <source>
        <dbReference type="Proteomes" id="UP000648722"/>
    </source>
</evidence>
<dbReference type="InterPro" id="IPR051263">
    <property type="entry name" value="C-type_cytochrome_biogenesis"/>
</dbReference>
<dbReference type="Proteomes" id="UP000648722">
    <property type="component" value="Unassembled WGS sequence"/>
</dbReference>
<proteinExistence type="predicted"/>
<evidence type="ECO:0000313" key="3">
    <source>
        <dbReference type="EMBL" id="GGH00024.1"/>
    </source>
</evidence>
<evidence type="ECO:0000256" key="2">
    <source>
        <dbReference type="SAM" id="Phobius"/>
    </source>
</evidence>
<dbReference type="EMBL" id="BMFS01000006">
    <property type="protein sequence ID" value="GGH00024.1"/>
    <property type="molecule type" value="Genomic_DNA"/>
</dbReference>